<evidence type="ECO:0000313" key="1">
    <source>
        <dbReference type="EMBL" id="AKO52330.1"/>
    </source>
</evidence>
<reference evidence="1 2" key="1">
    <citation type="submission" date="2015-05" db="EMBL/GenBank/DDBJ databases">
        <title>Complete genome of Marinobacter psychrophilus strain 20041T isolated from sea-ice of the Canadian Basin.</title>
        <authorList>
            <person name="Song L."/>
            <person name="Ren L."/>
            <person name="Yu Y."/>
            <person name="Wang X."/>
        </authorList>
    </citation>
    <scope>NUCLEOTIDE SEQUENCE [LARGE SCALE GENOMIC DNA]</scope>
    <source>
        <strain evidence="1 2">20041</strain>
    </source>
</reference>
<proteinExistence type="predicted"/>
<dbReference type="EMBL" id="CP011494">
    <property type="protein sequence ID" value="AKO52330.1"/>
    <property type="molecule type" value="Genomic_DNA"/>
</dbReference>
<accession>A0A0H4I3R4</accession>
<dbReference type="PATRIC" id="fig|330734.3.peg.1630"/>
<sequence>MKFSEHFKLNRTQPYLDFVDIPLDTDLPVFLEPCAIKALRSPWGSELSSMLQTFFDTVLRLINSGNHTKAQQLLTSLSERNEFHLGYSSGRSRGHGFGSGSAETVWGALSKSNAAVTGLLKDLEDAALLIPGIGTDMISDAVSNIIRGPLIKYTQDMCIYYGITLTPDVASGPIWNPQNEAWEESLIPLPMTEYGKVILVPKILVRHRLTYQYDEYYRHYILPEMQHEHLAAHSSLVEVLKDGSERVTKKALMEKYGNDKLSVVEQTKVRPQILQEYKDQKAGSPSTPLTQKQFSEVEGIDLPDLDPIVEELKALATGKETAGRYEDLVEKILSVILYPSLCNPKKQHNIHDGRKRIDITYTNEAKSGFFYWLSLHYPCALIFIECKNYGKEVGNPEIDQLAGRFSPSRGQVGILICRSIDNKERLYQRCIDTAKDRRGYMLALGDDDIFEMVEAYKKDSEDRSYTILKNLWSRLIE</sequence>
<dbReference type="STRING" id="330734.ABA45_07750"/>
<protein>
    <recommendedName>
        <fullName evidence="3">Restriction endonuclease type IV Mrr domain-containing protein</fullName>
    </recommendedName>
</protein>
<organism evidence="1 2">
    <name type="scientific">Marinobacter psychrophilus</name>
    <dbReference type="NCBI Taxonomy" id="330734"/>
    <lineage>
        <taxon>Bacteria</taxon>
        <taxon>Pseudomonadati</taxon>
        <taxon>Pseudomonadota</taxon>
        <taxon>Gammaproteobacteria</taxon>
        <taxon>Pseudomonadales</taxon>
        <taxon>Marinobacteraceae</taxon>
        <taxon>Marinobacter</taxon>
    </lineage>
</organism>
<evidence type="ECO:0000313" key="2">
    <source>
        <dbReference type="Proteomes" id="UP000036406"/>
    </source>
</evidence>
<dbReference type="AlphaFoldDB" id="A0A0H4I3R4"/>
<evidence type="ECO:0008006" key="3">
    <source>
        <dbReference type="Google" id="ProtNLM"/>
    </source>
</evidence>
<keyword evidence="2" id="KW-1185">Reference proteome</keyword>
<dbReference type="KEGG" id="mpq:ABA45_07750"/>
<dbReference type="Proteomes" id="UP000036406">
    <property type="component" value="Chromosome"/>
</dbReference>
<gene>
    <name evidence="1" type="ORF">ABA45_07750</name>
</gene>
<name>A0A0H4I3R4_9GAMM</name>
<dbReference type="RefSeq" id="WP_048385115.1">
    <property type="nucleotide sequence ID" value="NZ_CP011494.1"/>
</dbReference>